<name>A0A2J9KQW8_9ACTO</name>
<proteinExistence type="predicted"/>
<dbReference type="EMBL" id="JABCUR010000002">
    <property type="protein sequence ID" value="NMW64375.1"/>
    <property type="molecule type" value="Genomic_DNA"/>
</dbReference>
<dbReference type="AlphaFoldDB" id="A0A2J9KQW8"/>
<gene>
    <name evidence="2" type="ORF">HHJ78_02215</name>
</gene>
<evidence type="ECO:0000259" key="1">
    <source>
        <dbReference type="Pfam" id="PF18367"/>
    </source>
</evidence>
<accession>A0A2J9KQW8</accession>
<dbReference type="Proteomes" id="UP000578252">
    <property type="component" value="Unassembled WGS sequence"/>
</dbReference>
<dbReference type="InterPro" id="IPR041098">
    <property type="entry name" value="Rv2175c_C"/>
</dbReference>
<dbReference type="RefSeq" id="WP_004014937.1">
    <property type="nucleotide sequence ID" value="NZ_CAMUNX010000003.1"/>
</dbReference>
<organism evidence="2 3">
    <name type="scientific">Mobiluncus mulieris</name>
    <dbReference type="NCBI Taxonomy" id="2052"/>
    <lineage>
        <taxon>Bacteria</taxon>
        <taxon>Bacillati</taxon>
        <taxon>Actinomycetota</taxon>
        <taxon>Actinomycetes</taxon>
        <taxon>Actinomycetales</taxon>
        <taxon>Actinomycetaceae</taxon>
        <taxon>Mobiluncus</taxon>
    </lineage>
</organism>
<protein>
    <submittedName>
        <fullName evidence="2">Transcriptional regulator</fullName>
    </submittedName>
</protein>
<comment type="caution">
    <text evidence="2">The sequence shown here is derived from an EMBL/GenBank/DDBJ whole genome shotgun (WGS) entry which is preliminary data.</text>
</comment>
<evidence type="ECO:0000313" key="3">
    <source>
        <dbReference type="Proteomes" id="UP000578252"/>
    </source>
</evidence>
<evidence type="ECO:0000313" key="2">
    <source>
        <dbReference type="EMBL" id="NMW64375.1"/>
    </source>
</evidence>
<reference evidence="2 3" key="1">
    <citation type="submission" date="2020-04" db="EMBL/GenBank/DDBJ databases">
        <title>Antimicrobial susceptibility and clonality of vaginal-derived multi-drug resistant Mobiluncus isolates in China.</title>
        <authorList>
            <person name="Zhang X."/>
        </authorList>
    </citation>
    <scope>NUCLEOTIDE SEQUENCE [LARGE SCALE GENOMIC DNA]</scope>
    <source>
        <strain evidence="2 3">13</strain>
    </source>
</reference>
<feature type="domain" description="Rv2175c C-terminal" evidence="1">
    <location>
        <begin position="65"/>
        <end position="119"/>
    </location>
</feature>
<dbReference type="Pfam" id="PF18367">
    <property type="entry name" value="Rv2175c_C"/>
    <property type="match status" value="1"/>
</dbReference>
<sequence>MNDIWTELEWLTPKEAAAFLEVEPKQIRTWTKDGSLVALENPTDGKHLIPRGFLVKREDYVGPLETLKGTITLLRDCGLTDTEIVGWLFSVEETLGETPLQALLTGKKKAVRRIAGALAL</sequence>